<evidence type="ECO:0000256" key="1">
    <source>
        <dbReference type="SAM" id="MobiDB-lite"/>
    </source>
</evidence>
<keyword evidence="4" id="KW-1185">Reference proteome</keyword>
<proteinExistence type="predicted"/>
<feature type="region of interest" description="Disordered" evidence="1">
    <location>
        <begin position="134"/>
        <end position="166"/>
    </location>
</feature>
<gene>
    <name evidence="3" type="ORF">CYL18_00680</name>
</gene>
<dbReference type="AlphaFoldDB" id="A0A2S7N359"/>
<evidence type="ECO:0000313" key="4">
    <source>
        <dbReference type="Proteomes" id="UP000239663"/>
    </source>
</evidence>
<evidence type="ECO:0000256" key="2">
    <source>
        <dbReference type="SAM" id="Phobius"/>
    </source>
</evidence>
<keyword evidence="2" id="KW-0472">Membrane</keyword>
<comment type="caution">
    <text evidence="3">The sequence shown here is derived from an EMBL/GenBank/DDBJ whole genome shotgun (WGS) entry which is preliminary data.</text>
</comment>
<protein>
    <submittedName>
        <fullName evidence="3">Stage II sporulation protein P</fullName>
    </submittedName>
</protein>
<reference evidence="3 4" key="1">
    <citation type="submission" date="2017-12" db="EMBL/GenBank/DDBJ databases">
        <title>Taxonomic description and draft genome of Pradoshia cofamensis Gen. nov., sp. nov., a thermotolerant bacillale isolated from anterior gut of earthworm Eisenia fetida.</title>
        <authorList>
            <person name="Saha T."/>
            <person name="Chakraborty R."/>
        </authorList>
    </citation>
    <scope>NUCLEOTIDE SEQUENCE [LARGE SCALE GENOMIC DNA]</scope>
    <source>
        <strain evidence="3 4">EAG3</strain>
    </source>
</reference>
<dbReference type="EMBL" id="PKOZ01000001">
    <property type="protein sequence ID" value="PQD96449.1"/>
    <property type="molecule type" value="Genomic_DNA"/>
</dbReference>
<dbReference type="SUPFAM" id="SSF53187">
    <property type="entry name" value="Zn-dependent exopeptidases"/>
    <property type="match status" value="1"/>
</dbReference>
<name>A0A2S7N359_9BACI</name>
<dbReference type="Pfam" id="PF07454">
    <property type="entry name" value="SpoIIP"/>
    <property type="match status" value="1"/>
</dbReference>
<keyword evidence="2" id="KW-1133">Transmembrane helix</keyword>
<evidence type="ECO:0000313" key="3">
    <source>
        <dbReference type="EMBL" id="PQD96449.1"/>
    </source>
</evidence>
<feature type="compositionally biased region" description="Basic and acidic residues" evidence="1">
    <location>
        <begin position="143"/>
        <end position="166"/>
    </location>
</feature>
<dbReference type="NCBIfam" id="TIGR02867">
    <property type="entry name" value="spore_II_P"/>
    <property type="match status" value="1"/>
</dbReference>
<dbReference type="InterPro" id="IPR010897">
    <property type="entry name" value="Spore_II_P"/>
</dbReference>
<sequence>MKQTKSNLIIALKAATIIRFFVYLAGAMMILFLLIGLLTALKPEYRVSSNSLNEATRQMAGKTLYKHLVKGNVYFQQTLPTGEVPTIGEQLFQYVTNITLDDPRSLLGRELPGYSLFDGDILIAGEGTNYTNMPIESAPLPESLEKDSDVDPIEKEEGSKEEKKASPEEKQVFIYFSHTRESYLPLLKGVTDPNAASHSKVNVTLVGDKLKDALEERGVGAKVDKTDVYAQLQKKNLSYASSYTESRKIIEAAVAQKKDTHYYIDVHRDSQRKKVTTININGKDYAKICFIIGGENPNYEKNLKLAKEIHKRISDKYPGLSRGVFEKRGASTNGKFNQDLSENAMLVEAGGVDNTMEELNHSMDVLAGALSEHILDAEAVMGDGN</sequence>
<dbReference type="Gene3D" id="3.40.630.40">
    <property type="entry name" value="Zn-dependent exopeptidases"/>
    <property type="match status" value="1"/>
</dbReference>
<dbReference type="RefSeq" id="WP_104847548.1">
    <property type="nucleotide sequence ID" value="NZ_PKOZ01000001.1"/>
</dbReference>
<dbReference type="OrthoDB" id="1633470at2"/>
<accession>A0A2S7N359</accession>
<organism evidence="3 4">
    <name type="scientific">Pradoshia eiseniae</name>
    <dbReference type="NCBI Taxonomy" id="2064768"/>
    <lineage>
        <taxon>Bacteria</taxon>
        <taxon>Bacillati</taxon>
        <taxon>Bacillota</taxon>
        <taxon>Bacilli</taxon>
        <taxon>Bacillales</taxon>
        <taxon>Bacillaceae</taxon>
        <taxon>Pradoshia</taxon>
    </lineage>
</organism>
<keyword evidence="2" id="KW-0812">Transmembrane</keyword>
<feature type="transmembrane region" description="Helical" evidence="2">
    <location>
        <begin position="20"/>
        <end position="41"/>
    </location>
</feature>
<dbReference type="Proteomes" id="UP000239663">
    <property type="component" value="Unassembled WGS sequence"/>
</dbReference>